<dbReference type="AlphaFoldDB" id="B0CNV4"/>
<dbReference type="InterPro" id="IPR040976">
    <property type="entry name" value="Pkinase_fungal"/>
</dbReference>
<dbReference type="HOGENOM" id="CLU_268065_0_0_1"/>
<evidence type="ECO:0000256" key="4">
    <source>
        <dbReference type="ARBA" id="ARBA00024855"/>
    </source>
</evidence>
<feature type="region of interest" description="Disordered" evidence="6">
    <location>
        <begin position="619"/>
        <end position="704"/>
    </location>
</feature>
<feature type="compositionally biased region" description="Polar residues" evidence="6">
    <location>
        <begin position="901"/>
        <end position="911"/>
    </location>
</feature>
<feature type="compositionally biased region" description="Polar residues" evidence="6">
    <location>
        <begin position="267"/>
        <end position="278"/>
    </location>
</feature>
<dbReference type="InterPro" id="IPR011009">
    <property type="entry name" value="Kinase-like_dom_sf"/>
</dbReference>
<dbReference type="OrthoDB" id="3070641at2759"/>
<feature type="compositionally biased region" description="Polar residues" evidence="6">
    <location>
        <begin position="203"/>
        <end position="214"/>
    </location>
</feature>
<feature type="compositionally biased region" description="Basic and acidic residues" evidence="6">
    <location>
        <begin position="280"/>
        <end position="291"/>
    </location>
</feature>
<evidence type="ECO:0000256" key="2">
    <source>
        <dbReference type="ARBA" id="ARBA00022690"/>
    </source>
</evidence>
<dbReference type="Proteomes" id="UP000001194">
    <property type="component" value="Unassembled WGS sequence"/>
</dbReference>
<dbReference type="SUPFAM" id="SSF56112">
    <property type="entry name" value="Protein kinase-like (PK-like)"/>
    <property type="match status" value="1"/>
</dbReference>
<dbReference type="InterPro" id="IPR019508">
    <property type="entry name" value="Prot_inh_I48_clitocypin"/>
</dbReference>
<comment type="function">
    <text evidence="4">Binds and inhibits cysteine proteinases. Inhibits most strongly papain and cathepsin L, more weakly bromelain and cathepsin B while it is completely ineffective against cathepsin H.</text>
</comment>
<keyword evidence="9" id="KW-1185">Reference proteome</keyword>
<evidence type="ECO:0000256" key="5">
    <source>
        <dbReference type="ARBA" id="ARBA00025775"/>
    </source>
</evidence>
<dbReference type="RefSeq" id="XP_001873565.1">
    <property type="nucleotide sequence ID" value="XM_001873530.1"/>
</dbReference>
<comment type="subunit">
    <text evidence="1">Homodimer.</text>
</comment>
<feature type="region of interest" description="Disordered" evidence="6">
    <location>
        <begin position="896"/>
        <end position="926"/>
    </location>
</feature>
<feature type="compositionally biased region" description="Polar residues" evidence="6">
    <location>
        <begin position="972"/>
        <end position="985"/>
    </location>
</feature>
<evidence type="ECO:0000313" key="8">
    <source>
        <dbReference type="EMBL" id="EDR15357.1"/>
    </source>
</evidence>
<evidence type="ECO:0000313" key="9">
    <source>
        <dbReference type="Proteomes" id="UP000001194"/>
    </source>
</evidence>
<reference evidence="8 9" key="1">
    <citation type="journal article" date="2008" name="Nature">
        <title>The genome of Laccaria bicolor provides insights into mycorrhizal symbiosis.</title>
        <authorList>
            <person name="Martin F."/>
            <person name="Aerts A."/>
            <person name="Ahren D."/>
            <person name="Brun A."/>
            <person name="Danchin E.G.J."/>
            <person name="Duchaussoy F."/>
            <person name="Gibon J."/>
            <person name="Kohler A."/>
            <person name="Lindquist E."/>
            <person name="Pereda V."/>
            <person name="Salamov A."/>
            <person name="Shapiro H.J."/>
            <person name="Wuyts J."/>
            <person name="Blaudez D."/>
            <person name="Buee M."/>
            <person name="Brokstein P."/>
            <person name="Canbaeck B."/>
            <person name="Cohen D."/>
            <person name="Courty P.E."/>
            <person name="Coutinho P.M."/>
            <person name="Delaruelle C."/>
            <person name="Detter J.C."/>
            <person name="Deveau A."/>
            <person name="DiFazio S."/>
            <person name="Duplessis S."/>
            <person name="Fraissinet-Tachet L."/>
            <person name="Lucic E."/>
            <person name="Frey-Klett P."/>
            <person name="Fourrey C."/>
            <person name="Feussner I."/>
            <person name="Gay G."/>
            <person name="Grimwood J."/>
            <person name="Hoegger P.J."/>
            <person name="Jain P."/>
            <person name="Kilaru S."/>
            <person name="Labbe J."/>
            <person name="Lin Y.C."/>
            <person name="Legue V."/>
            <person name="Le Tacon F."/>
            <person name="Marmeisse R."/>
            <person name="Melayah D."/>
            <person name="Montanini B."/>
            <person name="Muratet M."/>
            <person name="Nehls U."/>
            <person name="Niculita-Hirzel H."/>
            <person name="Oudot-Le Secq M.P."/>
            <person name="Peter M."/>
            <person name="Quesneville H."/>
            <person name="Rajashekar B."/>
            <person name="Reich M."/>
            <person name="Rouhier N."/>
            <person name="Schmutz J."/>
            <person name="Yin T."/>
            <person name="Chalot M."/>
            <person name="Henrissat B."/>
            <person name="Kuees U."/>
            <person name="Lucas S."/>
            <person name="Van de Peer Y."/>
            <person name="Podila G.K."/>
            <person name="Polle A."/>
            <person name="Pukkila P.J."/>
            <person name="Richardson P.M."/>
            <person name="Rouze P."/>
            <person name="Sanders I.R."/>
            <person name="Stajich J.E."/>
            <person name="Tunlid A."/>
            <person name="Tuskan G."/>
            <person name="Grigoriev I.V."/>
        </authorList>
    </citation>
    <scope>NUCLEOTIDE SEQUENCE [LARGE SCALE GENOMIC DNA]</scope>
    <source>
        <strain evidence="9">S238N-H82 / ATCC MYA-4686</strain>
    </source>
</reference>
<feature type="domain" description="Fungal-type protein kinase" evidence="7">
    <location>
        <begin position="461"/>
        <end position="553"/>
    </location>
</feature>
<dbReference type="GO" id="GO:0004869">
    <property type="term" value="F:cysteine-type endopeptidase inhibitor activity"/>
    <property type="evidence" value="ECO:0007669"/>
    <property type="project" value="UniProtKB-KW"/>
</dbReference>
<feature type="region of interest" description="Disordered" evidence="6">
    <location>
        <begin position="194"/>
        <end position="226"/>
    </location>
</feature>
<name>B0CNV4_LACBS</name>
<keyword evidence="2" id="KW-0646">Protease inhibitor</keyword>
<feature type="compositionally biased region" description="Low complexity" evidence="6">
    <location>
        <begin position="254"/>
        <end position="266"/>
    </location>
</feature>
<feature type="region of interest" description="Disordered" evidence="6">
    <location>
        <begin position="242"/>
        <end position="304"/>
    </location>
</feature>
<comment type="similarity">
    <text evidence="5">Belongs to the protease inhibitor I48 family.</text>
</comment>
<dbReference type="InParanoid" id="B0CNV4"/>
<dbReference type="Gene3D" id="2.80.10.50">
    <property type="match status" value="1"/>
</dbReference>
<dbReference type="PANTHER" id="PTHR38248">
    <property type="entry name" value="FUNK1 6"/>
    <property type="match status" value="1"/>
</dbReference>
<evidence type="ECO:0000256" key="6">
    <source>
        <dbReference type="SAM" id="MobiDB-lite"/>
    </source>
</evidence>
<dbReference type="PANTHER" id="PTHR38248:SF2">
    <property type="entry name" value="FUNK1 11"/>
    <property type="match status" value="1"/>
</dbReference>
<gene>
    <name evidence="8" type="ORF">LACBIDRAFT_321129</name>
</gene>
<evidence type="ECO:0000259" key="7">
    <source>
        <dbReference type="Pfam" id="PF17667"/>
    </source>
</evidence>
<evidence type="ECO:0000256" key="1">
    <source>
        <dbReference type="ARBA" id="ARBA00011738"/>
    </source>
</evidence>
<dbReference type="EMBL" id="DS547091">
    <property type="protein sequence ID" value="EDR15357.1"/>
    <property type="molecule type" value="Genomic_DNA"/>
</dbReference>
<sequence>MTFTPGKYALEAFSATALGGKLATGNGIDEVVTVADEVPPFRGQIWDINAVDGKEGVYTIALDTNGTASAGSWSLKESSPESPPGGPVILFSKAHEWYIYSSDNGFAVIKIQPVRTDHYVGSDFYVGTNENQVAIQAIPVVPASLRSILFFQSRGRTKERLAECTGSEKSFLSSIPILAMAELISTFLQNTVAPSSPLSSPPATQTKPSRSQDAQPDCLSSLLSSPTASQAVQAPVAISVTPQTKHQDAHPDISSPSSPTSPTAASQSFQAPQATPVTPQREHGSDHKPSVDDTPMGCSSHGTDEGYELVEKQRPFIEAELKPHFYDGGQHFADSVFRGEVSQDFITKVLSDANLYCENRWVGIPEAVDKESELYAHYNEIFEGVLKHGNLKRTRDVLASHSVTAFHEEGIDNAELKSLPDSMFQGRNPVAFLPSDANFVPDDYEKKWAFTTAKHRGLDISGFLDAPKPTSHDRIFSRTTFEAYKGPIDKFETRLQLLYAFRNAIAGHQNLWRKGILHRDISINSILLGKEDAEPGYRGLAIDLDMAICINRTTPASPGLISAPLYQFFERQVKSKIYLRKKPRNPLEDLMPQSEEHYAEILRYIDTAIAAIEVLPGEKTNRRPCPSKVPRRSKRVSTGPADDSPDSKRKKTGLQEEAAAENEKPFAPTIPSKLTEDKKAHLKPPTVILGPGKRPTTELPDDYPKHKRMKTRLRARRPLRKQFAEKPLRMKSLKSFRSSLFPLRSQTHIIAYVGHPQTMTPAIYSTQRYLLLQPAKERIAPREEQRFLRERRRLSGEGTQLLRVNQGVLSLFFDRIIPALPMIALFRQVALVVRASIGLFKTPHLHITGLPVDDVIAFMRRINLCHFAGRRPKGRDHISTQQRNDKLDTFPAVDFSDFTRGLQSPPQSSPRGNCKDQRPKTLYPQSQSHNARIFELDLSPIFEDAHVFGNSIPVLPISVSAPIPSRYSQALYQTPPSQEGPTDVQSSTSILDSSDSSYGVILEQKSYDYGMAPTDSQGLLGFRNVNQSPDVVCAGINVGVEPSVSDPFPGGFEAHVDEHGVIVSDNVRVIGVSTGNDDVARRLKFRLRNWSARLSKRRTFRSGTGVLARLSRRLFGMQPKLLYKRCSAQSDFAETGHSASMGLPQRNGMDISSRDPDASCSSVKVDDEKRSSGSSKSTRASRHAIDLDERHAGFDSAQKNRLLKPGLSRLAMSMGSPLKAWIERLRG</sequence>
<feature type="region of interest" description="Disordered" evidence="6">
    <location>
        <begin position="972"/>
        <end position="992"/>
    </location>
</feature>
<feature type="region of interest" description="Disordered" evidence="6">
    <location>
        <begin position="1136"/>
        <end position="1184"/>
    </location>
</feature>
<accession>B0CNV4</accession>
<proteinExistence type="inferred from homology"/>
<dbReference type="KEGG" id="lbc:LACBIDRAFT_321129"/>
<protein>
    <submittedName>
        <fullName evidence="8">Predicted protein</fullName>
    </submittedName>
</protein>
<dbReference type="Pfam" id="PF10467">
    <property type="entry name" value="Inhibitor_I48"/>
    <property type="match status" value="1"/>
</dbReference>
<dbReference type="GeneID" id="6069625"/>
<dbReference type="Pfam" id="PF17667">
    <property type="entry name" value="Pkinase_fungal"/>
    <property type="match status" value="1"/>
</dbReference>
<keyword evidence="3" id="KW-0789">Thiol protease inhibitor</keyword>
<evidence type="ECO:0000256" key="3">
    <source>
        <dbReference type="ARBA" id="ARBA00022704"/>
    </source>
</evidence>
<organism evidence="9">
    <name type="scientific">Laccaria bicolor (strain S238N-H82 / ATCC MYA-4686)</name>
    <name type="common">Bicoloured deceiver</name>
    <name type="synonym">Laccaria laccata var. bicolor</name>
    <dbReference type="NCBI Taxonomy" id="486041"/>
    <lineage>
        <taxon>Eukaryota</taxon>
        <taxon>Fungi</taxon>
        <taxon>Dikarya</taxon>
        <taxon>Basidiomycota</taxon>
        <taxon>Agaricomycotina</taxon>
        <taxon>Agaricomycetes</taxon>
        <taxon>Agaricomycetidae</taxon>
        <taxon>Agaricales</taxon>
        <taxon>Agaricineae</taxon>
        <taxon>Hydnangiaceae</taxon>
        <taxon>Laccaria</taxon>
    </lineage>
</organism>